<keyword evidence="1" id="KW-1133">Transmembrane helix</keyword>
<comment type="caution">
    <text evidence="2">The sequence shown here is derived from an EMBL/GenBank/DDBJ whole genome shotgun (WGS) entry which is preliminary data.</text>
</comment>
<name>A0ABU7G3Q1_9ALTE</name>
<protein>
    <recommendedName>
        <fullName evidence="4">PQ-loop repeat-containing protein</fullName>
    </recommendedName>
</protein>
<gene>
    <name evidence="2" type="ORF">SNR37_003435</name>
</gene>
<organism evidence="2 3">
    <name type="scientific">Agarivorans aestuarii</name>
    <dbReference type="NCBI Taxonomy" id="1563703"/>
    <lineage>
        <taxon>Bacteria</taxon>
        <taxon>Pseudomonadati</taxon>
        <taxon>Pseudomonadota</taxon>
        <taxon>Gammaproteobacteria</taxon>
        <taxon>Alteromonadales</taxon>
        <taxon>Alteromonadaceae</taxon>
        <taxon>Agarivorans</taxon>
    </lineage>
</organism>
<evidence type="ECO:0008006" key="4">
    <source>
        <dbReference type="Google" id="ProtNLM"/>
    </source>
</evidence>
<keyword evidence="1" id="KW-0812">Transmembrane</keyword>
<dbReference type="EMBL" id="JAYDYW010000006">
    <property type="protein sequence ID" value="MEE1674007.1"/>
    <property type="molecule type" value="Genomic_DNA"/>
</dbReference>
<feature type="transmembrane region" description="Helical" evidence="1">
    <location>
        <begin position="6"/>
        <end position="25"/>
    </location>
</feature>
<evidence type="ECO:0000313" key="3">
    <source>
        <dbReference type="Proteomes" id="UP001310248"/>
    </source>
</evidence>
<reference evidence="3" key="1">
    <citation type="submission" date="2023-07" db="EMBL/GenBank/DDBJ databases">
        <title>Draft genome sequence of Agarivorans aestuarii strain ZMCS4, a CAZymes producing bacteria isolated from the marine brown algae Clodostephus spongiosus.</title>
        <authorList>
            <person name="Lorente B."/>
            <person name="Cabral C."/>
            <person name="Frias J."/>
            <person name="Faria J."/>
            <person name="Toubarro D."/>
        </authorList>
    </citation>
    <scope>NUCLEOTIDE SEQUENCE [LARGE SCALE GENOMIC DNA]</scope>
    <source>
        <strain evidence="3">ZMCS4</strain>
    </source>
</reference>
<keyword evidence="3" id="KW-1185">Reference proteome</keyword>
<feature type="transmembrane region" description="Helical" evidence="1">
    <location>
        <begin position="64"/>
        <end position="85"/>
    </location>
</feature>
<feature type="transmembrane region" description="Helical" evidence="1">
    <location>
        <begin position="37"/>
        <end position="58"/>
    </location>
</feature>
<accession>A0ABU7G3Q1</accession>
<dbReference type="Gene3D" id="1.20.1280.290">
    <property type="match status" value="1"/>
</dbReference>
<dbReference type="RefSeq" id="WP_163132254.1">
    <property type="nucleotide sequence ID" value="NZ_JAYDYW010000006.1"/>
</dbReference>
<sequence>MEQFIQFLYPFSWIISILSFSPQIIRLMRIKGPAKEISFLSWIMFQCNAVLAWSYTVFVVGDPLLSVTTSLVLAANITMVMVLVYKRIKYREVAVEDALSA</sequence>
<proteinExistence type="predicted"/>
<keyword evidence="1" id="KW-0472">Membrane</keyword>
<evidence type="ECO:0000256" key="1">
    <source>
        <dbReference type="SAM" id="Phobius"/>
    </source>
</evidence>
<evidence type="ECO:0000313" key="2">
    <source>
        <dbReference type="EMBL" id="MEE1674007.1"/>
    </source>
</evidence>
<dbReference type="Proteomes" id="UP001310248">
    <property type="component" value="Unassembled WGS sequence"/>
</dbReference>